<evidence type="ECO:0000259" key="11">
    <source>
        <dbReference type="PROSITE" id="PS52029"/>
    </source>
</evidence>
<dbReference type="Gene3D" id="2.40.440.10">
    <property type="entry name" value="L,D-transpeptidase catalytic domain-like"/>
    <property type="match status" value="1"/>
</dbReference>
<evidence type="ECO:0000256" key="9">
    <source>
        <dbReference type="PROSITE-ProRule" id="PRU01373"/>
    </source>
</evidence>
<evidence type="ECO:0000256" key="8">
    <source>
        <dbReference type="ARBA" id="ARBA00023316"/>
    </source>
</evidence>
<reference evidence="12 13" key="1">
    <citation type="submission" date="2014-09" db="EMBL/GenBank/DDBJ databases">
        <authorList>
            <person name="McGinnis J.M."/>
            <person name="Wolfgang W.J."/>
        </authorList>
    </citation>
    <scope>NUCLEOTIDE SEQUENCE [LARGE SCALE GENOMIC DNA]</scope>
    <source>
        <strain evidence="12 13">HAMBI 3106</strain>
    </source>
</reference>
<comment type="caution">
    <text evidence="12">The sequence shown here is derived from an EMBL/GenBank/DDBJ whole genome shotgun (WGS) entry which is preliminary data.</text>
</comment>
<evidence type="ECO:0000256" key="3">
    <source>
        <dbReference type="ARBA" id="ARBA00022676"/>
    </source>
</evidence>
<dbReference type="InterPro" id="IPR005490">
    <property type="entry name" value="LD_TPept_cat_dom"/>
</dbReference>
<accession>A0A099FAP5</accession>
<keyword evidence="8 9" id="KW-0961">Cell wall biogenesis/degradation</keyword>
<dbReference type="PANTHER" id="PTHR30582">
    <property type="entry name" value="L,D-TRANSPEPTIDASE"/>
    <property type="match status" value="1"/>
</dbReference>
<protein>
    <submittedName>
        <fullName evidence="12">ErfK/YbiS/YcfS/YnhG family protein</fullName>
    </submittedName>
</protein>
<proteinExistence type="inferred from homology"/>
<evidence type="ECO:0000256" key="4">
    <source>
        <dbReference type="ARBA" id="ARBA00022679"/>
    </source>
</evidence>
<dbReference type="UniPathway" id="UPA00219"/>
<keyword evidence="6 9" id="KW-0133">Cell shape</keyword>
<dbReference type="EMBL" id="JRKS01000023">
    <property type="protein sequence ID" value="KGJ07281.1"/>
    <property type="molecule type" value="Genomic_DNA"/>
</dbReference>
<feature type="active site" description="Nucleophile" evidence="9">
    <location>
        <position position="203"/>
    </location>
</feature>
<feature type="chain" id="PRO_5001954885" evidence="10">
    <location>
        <begin position="25"/>
        <end position="237"/>
    </location>
</feature>
<dbReference type="AlphaFoldDB" id="A0A099FAP5"/>
<keyword evidence="3" id="KW-0328">Glycosyltransferase</keyword>
<evidence type="ECO:0000313" key="13">
    <source>
        <dbReference type="Proteomes" id="UP000029917"/>
    </source>
</evidence>
<dbReference type="PROSITE" id="PS51257">
    <property type="entry name" value="PROKAR_LIPOPROTEIN"/>
    <property type="match status" value="1"/>
</dbReference>
<feature type="signal peptide" evidence="10">
    <location>
        <begin position="1"/>
        <end position="24"/>
    </location>
</feature>
<feature type="domain" description="L,D-TPase catalytic" evidence="11">
    <location>
        <begin position="88"/>
        <end position="227"/>
    </location>
</feature>
<dbReference type="PANTHER" id="PTHR30582:SF24">
    <property type="entry name" value="L,D-TRANSPEPTIDASE ERFK_SRFK-RELATED"/>
    <property type="match status" value="1"/>
</dbReference>
<sequence>MITRRNFAVASAAVLLSACTRPVAKPATPPPHPPVKPAAPAVPFLPMPDFYGAITDEPYPIPAVPPGVVPPHLWRQEVVNPFPDEPPGTIIVDPDAGMLHLLETKDRAMRYGAGTGRAAFAWSGDARLQFRRKWPRWKVPDEMIARRPELEPYSVANGGMEPGPGNPLGARALYLFQNGEDTLYRIHGAYEPEYLGKAVSSGCVRLLDQDAIDLYRRARHGATVRVLPSTLPATLSA</sequence>
<reference evidence="12 13" key="2">
    <citation type="submission" date="2014-10" db="EMBL/GenBank/DDBJ databases">
        <title>Paracoccus sanguinis sp. nov., isolated from clinical specimens of New York State patients.</title>
        <authorList>
            <person name="Mingle L.A."/>
            <person name="Cole J.A."/>
            <person name="Lapierre P."/>
            <person name="Musser K.A."/>
        </authorList>
    </citation>
    <scope>NUCLEOTIDE SEQUENCE [LARGE SCALE GENOMIC DNA]</scope>
    <source>
        <strain evidence="12 13">HAMBI 3106</strain>
    </source>
</reference>
<dbReference type="GO" id="GO:0018104">
    <property type="term" value="P:peptidoglycan-protein cross-linking"/>
    <property type="evidence" value="ECO:0007669"/>
    <property type="project" value="TreeGrafter"/>
</dbReference>
<dbReference type="Proteomes" id="UP000029917">
    <property type="component" value="Unassembled WGS sequence"/>
</dbReference>
<keyword evidence="5" id="KW-0378">Hydrolase</keyword>
<keyword evidence="7 9" id="KW-0573">Peptidoglycan synthesis</keyword>
<dbReference type="OrthoDB" id="9795305at2"/>
<evidence type="ECO:0000313" key="12">
    <source>
        <dbReference type="EMBL" id="KGJ07281.1"/>
    </source>
</evidence>
<evidence type="ECO:0000256" key="6">
    <source>
        <dbReference type="ARBA" id="ARBA00022960"/>
    </source>
</evidence>
<dbReference type="PROSITE" id="PS52029">
    <property type="entry name" value="LD_TPASE"/>
    <property type="match status" value="1"/>
</dbReference>
<dbReference type="InterPro" id="IPR038063">
    <property type="entry name" value="Transpep_catalytic_dom"/>
</dbReference>
<dbReference type="SUPFAM" id="SSF141523">
    <property type="entry name" value="L,D-transpeptidase catalytic domain-like"/>
    <property type="match status" value="1"/>
</dbReference>
<dbReference type="STRING" id="690417.IC63_08945"/>
<comment type="similarity">
    <text evidence="2">Belongs to the YkuD family.</text>
</comment>
<comment type="pathway">
    <text evidence="1 9">Cell wall biogenesis; peptidoglycan biosynthesis.</text>
</comment>
<gene>
    <name evidence="12" type="ORF">IC63_08945</name>
</gene>
<dbReference type="GO" id="GO:0008360">
    <property type="term" value="P:regulation of cell shape"/>
    <property type="evidence" value="ECO:0007669"/>
    <property type="project" value="UniProtKB-UniRule"/>
</dbReference>
<dbReference type="GO" id="GO:0005576">
    <property type="term" value="C:extracellular region"/>
    <property type="evidence" value="ECO:0007669"/>
    <property type="project" value="TreeGrafter"/>
</dbReference>
<dbReference type="GO" id="GO:0071555">
    <property type="term" value="P:cell wall organization"/>
    <property type="evidence" value="ECO:0007669"/>
    <property type="project" value="UniProtKB-UniRule"/>
</dbReference>
<name>A0A099FAP5_9RHOB</name>
<dbReference type="InterPro" id="IPR050979">
    <property type="entry name" value="LD-transpeptidase"/>
</dbReference>
<dbReference type="Pfam" id="PF03734">
    <property type="entry name" value="YkuD"/>
    <property type="match status" value="1"/>
</dbReference>
<evidence type="ECO:0000256" key="7">
    <source>
        <dbReference type="ARBA" id="ARBA00022984"/>
    </source>
</evidence>
<evidence type="ECO:0000256" key="1">
    <source>
        <dbReference type="ARBA" id="ARBA00004752"/>
    </source>
</evidence>
<dbReference type="CDD" id="cd16913">
    <property type="entry name" value="YkuD_like"/>
    <property type="match status" value="1"/>
</dbReference>
<dbReference type="GO" id="GO:0071972">
    <property type="term" value="F:peptidoglycan L,D-transpeptidase activity"/>
    <property type="evidence" value="ECO:0007669"/>
    <property type="project" value="TreeGrafter"/>
</dbReference>
<evidence type="ECO:0000256" key="5">
    <source>
        <dbReference type="ARBA" id="ARBA00022801"/>
    </source>
</evidence>
<organism evidence="12 13">
    <name type="scientific">Paracoccus sphaerophysae</name>
    <dbReference type="NCBI Taxonomy" id="690417"/>
    <lineage>
        <taxon>Bacteria</taxon>
        <taxon>Pseudomonadati</taxon>
        <taxon>Pseudomonadota</taxon>
        <taxon>Alphaproteobacteria</taxon>
        <taxon>Rhodobacterales</taxon>
        <taxon>Paracoccaceae</taxon>
        <taxon>Paracoccus</taxon>
    </lineage>
</organism>
<dbReference type="GO" id="GO:0016757">
    <property type="term" value="F:glycosyltransferase activity"/>
    <property type="evidence" value="ECO:0007669"/>
    <property type="project" value="UniProtKB-KW"/>
</dbReference>
<keyword evidence="4" id="KW-0808">Transferase</keyword>
<evidence type="ECO:0000256" key="10">
    <source>
        <dbReference type="SAM" id="SignalP"/>
    </source>
</evidence>
<keyword evidence="10" id="KW-0732">Signal</keyword>
<evidence type="ECO:0000256" key="2">
    <source>
        <dbReference type="ARBA" id="ARBA00005992"/>
    </source>
</evidence>
<keyword evidence="13" id="KW-1185">Reference proteome</keyword>
<feature type="active site" description="Proton donor/acceptor" evidence="9">
    <location>
        <position position="187"/>
    </location>
</feature>